<dbReference type="AlphaFoldDB" id="A0A1W1VHM3"/>
<feature type="transmembrane region" description="Helical" evidence="1">
    <location>
        <begin position="37"/>
        <end position="55"/>
    </location>
</feature>
<name>A0A1W1VHM3_PEPAS</name>
<evidence type="ECO:0000256" key="1">
    <source>
        <dbReference type="SAM" id="Phobius"/>
    </source>
</evidence>
<gene>
    <name evidence="2" type="ORF">SAMN00017477_1989</name>
</gene>
<dbReference type="InterPro" id="IPR010718">
    <property type="entry name" value="DUF1294"/>
</dbReference>
<dbReference type="InterPro" id="IPR012156">
    <property type="entry name" value="Cold_shock_CspA"/>
</dbReference>
<proteinExistence type="predicted"/>
<dbReference type="GO" id="GO:0003676">
    <property type="term" value="F:nucleic acid binding"/>
    <property type="evidence" value="ECO:0007669"/>
    <property type="project" value="InterPro"/>
</dbReference>
<evidence type="ECO:0000313" key="2">
    <source>
        <dbReference type="EMBL" id="SMB92885.1"/>
    </source>
</evidence>
<dbReference type="Proteomes" id="UP000192368">
    <property type="component" value="Unassembled WGS sequence"/>
</dbReference>
<reference evidence="3" key="1">
    <citation type="submission" date="2017-04" db="EMBL/GenBank/DDBJ databases">
        <authorList>
            <person name="Varghese N."/>
            <person name="Submissions S."/>
        </authorList>
    </citation>
    <scope>NUCLEOTIDE SEQUENCE [LARGE SCALE GENOMIC DNA]</scope>
    <source>
        <strain evidence="3">DSM 20463</strain>
    </source>
</reference>
<feature type="transmembrane region" description="Helical" evidence="1">
    <location>
        <begin position="67"/>
        <end position="83"/>
    </location>
</feature>
<dbReference type="Pfam" id="PF06961">
    <property type="entry name" value="DUF1294"/>
    <property type="match status" value="1"/>
</dbReference>
<dbReference type="RefSeq" id="WP_084231501.1">
    <property type="nucleotide sequence ID" value="NZ_FWWR01000017.1"/>
</dbReference>
<keyword evidence="1" id="KW-1133">Transmembrane helix</keyword>
<keyword evidence="3" id="KW-1185">Reference proteome</keyword>
<accession>A0A1W1VHM3</accession>
<keyword evidence="1" id="KW-0472">Membrane</keyword>
<dbReference type="PIRSF" id="PIRSF002599">
    <property type="entry name" value="Cold_shock_A"/>
    <property type="match status" value="1"/>
</dbReference>
<organism evidence="2 3">
    <name type="scientific">Peptoniphilus asaccharolyticus DSM 20463</name>
    <dbReference type="NCBI Taxonomy" id="573058"/>
    <lineage>
        <taxon>Bacteria</taxon>
        <taxon>Bacillati</taxon>
        <taxon>Bacillota</taxon>
        <taxon>Tissierellia</taxon>
        <taxon>Tissierellales</taxon>
        <taxon>Peptoniphilaceae</taxon>
        <taxon>Peptoniphilus</taxon>
    </lineage>
</organism>
<sequence>MNIYIFLAIINLITFLLYFIDKRKAISGSQRISEQTLLLFSFLFGSLGALLGMYICHHKTKKFKFKILVPLFFIIHCVALYYLKRYFPTV</sequence>
<protein>
    <submittedName>
        <fullName evidence="2">Uncharacterized membrane protein YsdA, DUF1294 family</fullName>
    </submittedName>
</protein>
<evidence type="ECO:0000313" key="3">
    <source>
        <dbReference type="Proteomes" id="UP000192368"/>
    </source>
</evidence>
<keyword evidence="1" id="KW-0812">Transmembrane</keyword>
<dbReference type="EMBL" id="FWWR01000017">
    <property type="protein sequence ID" value="SMB92885.1"/>
    <property type="molecule type" value="Genomic_DNA"/>
</dbReference>
<dbReference type="OrthoDB" id="1698854at2"/>
<feature type="transmembrane region" description="Helical" evidence="1">
    <location>
        <begin position="6"/>
        <end position="21"/>
    </location>
</feature>